<dbReference type="RefSeq" id="WP_144745453.1">
    <property type="nucleotide sequence ID" value="NZ_VMNW02000001.1"/>
</dbReference>
<dbReference type="Proteomes" id="UP000319769">
    <property type="component" value="Unassembled WGS sequence"/>
</dbReference>
<proteinExistence type="predicted"/>
<name>A0A5N0VPN8_9PSEU</name>
<dbReference type="SUPFAM" id="SSF52821">
    <property type="entry name" value="Rhodanese/Cell cycle control phosphatase"/>
    <property type="match status" value="1"/>
</dbReference>
<dbReference type="Pfam" id="PF00581">
    <property type="entry name" value="Rhodanese"/>
    <property type="match status" value="1"/>
</dbReference>
<dbReference type="InterPro" id="IPR050229">
    <property type="entry name" value="GlpE_sulfurtransferase"/>
</dbReference>
<evidence type="ECO:0000313" key="4">
    <source>
        <dbReference type="Proteomes" id="UP000319769"/>
    </source>
</evidence>
<dbReference type="SMART" id="SM00450">
    <property type="entry name" value="RHOD"/>
    <property type="match status" value="1"/>
</dbReference>
<keyword evidence="4" id="KW-1185">Reference proteome</keyword>
<evidence type="ECO:0000256" key="1">
    <source>
        <dbReference type="SAM" id="MobiDB-lite"/>
    </source>
</evidence>
<reference evidence="3" key="1">
    <citation type="submission" date="2019-09" db="EMBL/GenBank/DDBJ databases">
        <authorList>
            <person name="Teo W.F.A."/>
            <person name="Duangmal K."/>
        </authorList>
    </citation>
    <scope>NUCLEOTIDE SEQUENCE [LARGE SCALE GENOMIC DNA]</scope>
    <source>
        <strain evidence="3">K81G1</strain>
    </source>
</reference>
<protein>
    <submittedName>
        <fullName evidence="3">Rhodanese-like domain-containing protein</fullName>
    </submittedName>
</protein>
<dbReference type="OrthoDB" id="9800872at2"/>
<dbReference type="InterPro" id="IPR036873">
    <property type="entry name" value="Rhodanese-like_dom_sf"/>
</dbReference>
<organism evidence="3 4">
    <name type="scientific">Amycolatopsis acidicola</name>
    <dbReference type="NCBI Taxonomy" id="2596893"/>
    <lineage>
        <taxon>Bacteria</taxon>
        <taxon>Bacillati</taxon>
        <taxon>Actinomycetota</taxon>
        <taxon>Actinomycetes</taxon>
        <taxon>Pseudonocardiales</taxon>
        <taxon>Pseudonocardiaceae</taxon>
        <taxon>Amycolatopsis</taxon>
    </lineage>
</organism>
<dbReference type="EMBL" id="VMNW02000001">
    <property type="protein sequence ID" value="KAA9166802.1"/>
    <property type="molecule type" value="Genomic_DNA"/>
</dbReference>
<dbReference type="Gene3D" id="3.40.250.10">
    <property type="entry name" value="Rhodanese-like domain"/>
    <property type="match status" value="1"/>
</dbReference>
<dbReference type="CDD" id="cd00158">
    <property type="entry name" value="RHOD"/>
    <property type="match status" value="1"/>
</dbReference>
<gene>
    <name evidence="3" type="ORF">FPZ12_000945</name>
</gene>
<dbReference type="PROSITE" id="PS50206">
    <property type="entry name" value="RHODANESE_3"/>
    <property type="match status" value="1"/>
</dbReference>
<feature type="compositionally biased region" description="Basic and acidic residues" evidence="1">
    <location>
        <begin position="99"/>
        <end position="118"/>
    </location>
</feature>
<dbReference type="InterPro" id="IPR001763">
    <property type="entry name" value="Rhodanese-like_dom"/>
</dbReference>
<sequence>MSDVNPAELPTVSVTELPSGELTLLDVREDDEWAAGHAPGAVHIPLGELPGRVEELAKLPDDKPIYVVCRSGGRSARATAWLNASGWEAVNVAGGMKSWHTEGRPVEGDHDGVPPEIL</sequence>
<accession>A0A5N0VPN8</accession>
<feature type="domain" description="Rhodanese" evidence="2">
    <location>
        <begin position="18"/>
        <end position="108"/>
    </location>
</feature>
<evidence type="ECO:0000313" key="3">
    <source>
        <dbReference type="EMBL" id="KAA9166802.1"/>
    </source>
</evidence>
<dbReference type="AlphaFoldDB" id="A0A5N0VPN8"/>
<dbReference type="PANTHER" id="PTHR43031:SF17">
    <property type="entry name" value="SULFURTRANSFERASE YTWF-RELATED"/>
    <property type="match status" value="1"/>
</dbReference>
<dbReference type="PANTHER" id="PTHR43031">
    <property type="entry name" value="FAD-DEPENDENT OXIDOREDUCTASE"/>
    <property type="match status" value="1"/>
</dbReference>
<evidence type="ECO:0000259" key="2">
    <source>
        <dbReference type="PROSITE" id="PS50206"/>
    </source>
</evidence>
<feature type="region of interest" description="Disordered" evidence="1">
    <location>
        <begin position="98"/>
        <end position="118"/>
    </location>
</feature>
<comment type="caution">
    <text evidence="3">The sequence shown here is derived from an EMBL/GenBank/DDBJ whole genome shotgun (WGS) entry which is preliminary data.</text>
</comment>